<dbReference type="InterPro" id="IPR027980">
    <property type="entry name" value="RACo_C"/>
</dbReference>
<keyword evidence="3" id="KW-1185">Reference proteome</keyword>
<dbReference type="PROSITE" id="PS51085">
    <property type="entry name" value="2FE2S_FER_2"/>
    <property type="match status" value="1"/>
</dbReference>
<organism evidence="2 3">
    <name type="scientific">Alkalibaculum sporogenes</name>
    <dbReference type="NCBI Taxonomy" id="2655001"/>
    <lineage>
        <taxon>Bacteria</taxon>
        <taxon>Bacillati</taxon>
        <taxon>Bacillota</taxon>
        <taxon>Clostridia</taxon>
        <taxon>Eubacteriales</taxon>
        <taxon>Eubacteriaceae</taxon>
        <taxon>Alkalibaculum</taxon>
    </lineage>
</organism>
<evidence type="ECO:0000259" key="1">
    <source>
        <dbReference type="PROSITE" id="PS51085"/>
    </source>
</evidence>
<dbReference type="PANTHER" id="PTHR42895">
    <property type="entry name" value="IRON-SULFUR CLUSTER-BINDING PROTEIN-RELATED"/>
    <property type="match status" value="1"/>
</dbReference>
<dbReference type="AlphaFoldDB" id="A0A6A7KBQ6"/>
<dbReference type="RefSeq" id="WP_152805298.1">
    <property type="nucleotide sequence ID" value="NZ_WHNX01000022.1"/>
</dbReference>
<dbReference type="InterPro" id="IPR012675">
    <property type="entry name" value="Beta-grasp_dom_sf"/>
</dbReference>
<dbReference type="EMBL" id="WHNX01000022">
    <property type="protein sequence ID" value="MPW26617.1"/>
    <property type="molecule type" value="Genomic_DNA"/>
</dbReference>
<reference evidence="2 3" key="1">
    <citation type="submission" date="2019-10" db="EMBL/GenBank/DDBJ databases">
        <title>Alkalibaculum tamaniensis sp.nov., a new alkaliphilic acetogen, isolated on methoxylated aromatics from a mud volcano.</title>
        <authorList>
            <person name="Khomyakova M.A."/>
            <person name="Merkel A.Y."/>
            <person name="Bonch-Osmolovskaya E.A."/>
            <person name="Slobodkin A.I."/>
        </authorList>
    </citation>
    <scope>NUCLEOTIDE SEQUENCE [LARGE SCALE GENOMIC DNA]</scope>
    <source>
        <strain evidence="2 3">M08DMB</strain>
    </source>
</reference>
<dbReference type="Pfam" id="PF17650">
    <property type="entry name" value="RACo_linker"/>
    <property type="match status" value="1"/>
</dbReference>
<dbReference type="InterPro" id="IPR040506">
    <property type="entry name" value="RACo_linker"/>
</dbReference>
<dbReference type="Gene3D" id="3.10.20.880">
    <property type="match status" value="1"/>
</dbReference>
<dbReference type="Gene3D" id="3.10.20.30">
    <property type="match status" value="1"/>
</dbReference>
<gene>
    <name evidence="2" type="ORF">GC105_12540</name>
</gene>
<proteinExistence type="predicted"/>
<dbReference type="Proteomes" id="UP000440004">
    <property type="component" value="Unassembled WGS sequence"/>
</dbReference>
<dbReference type="GO" id="GO:0051536">
    <property type="term" value="F:iron-sulfur cluster binding"/>
    <property type="evidence" value="ECO:0007669"/>
    <property type="project" value="InterPro"/>
</dbReference>
<dbReference type="InterPro" id="IPR036010">
    <property type="entry name" value="2Fe-2S_ferredoxin-like_sf"/>
</dbReference>
<dbReference type="InterPro" id="IPR042259">
    <property type="entry name" value="Raco-like_middle_sf"/>
</dbReference>
<name>A0A6A7KBQ6_9FIRM</name>
<dbReference type="Gene3D" id="3.30.420.480">
    <property type="entry name" value="Domain of unknown function (DUF4445)"/>
    <property type="match status" value="1"/>
</dbReference>
<protein>
    <submittedName>
        <fullName evidence="2">DUF4445 domain-containing protein</fullName>
    </submittedName>
</protein>
<dbReference type="NCBIfam" id="NF040756">
    <property type="entry name" value="corr_regen_AcsV"/>
    <property type="match status" value="1"/>
</dbReference>
<dbReference type="Pfam" id="PF17651">
    <property type="entry name" value="Raco_middle"/>
    <property type="match status" value="1"/>
</dbReference>
<evidence type="ECO:0000313" key="2">
    <source>
        <dbReference type="EMBL" id="MPW26617.1"/>
    </source>
</evidence>
<sequence>MKVIINTPDNRKVIDVSSGENLIDIIRSAGINIDAPCNGFGTCGKCKVKLVNGKVKEKKNSHKLSNQNKDSKYILACSSTIIEPVEIDVPKESILDVTNIKIEKNNTEHYEKYYNIKKTFESKHSTKKHLEILELQLDIPNIDDNISDVTRIKKFITRELKNKNIEIGIALLRKIPSVLRENEFKIAIIYTVDKGIIKLLDIRSQGNLNIYGVAIDIGTTSVSACLVNLKDDSILSEVSCANAQSKYGADVINRIIYSTKGNGLNKLKEAMVSESINPLIIELCLLNSISKDDILIFTASANTTMSHLLLEVYADYLRKEPYIPVFADTKDIAVTSEDMGLNINKNAIVIISPSVASYVGGDISAGVIASDMRESEKNTILIDLGTNGEIVFGNKDFLMTCACSAGPAFEGGEISCGMRAAHGAIEAVTIDQLSYIPNLDIIGSYRPYGICGSGIIDLISELKRVNLIDPKGKFRKDSHSNRVKFDEYGIGYFIVAFKKEYGTDEDICITEIDIDNFIRAKAAVYSATYVLLSSLGLDFDQVDEIKVAGGIGSHINIKSAINIGLFPDIDVEKYHFIGNSSLTGSYMSLINKNAKDYIDNTAENMTYLELSVYPGYMDEFISASFIPHTNIKRFPSHK</sequence>
<dbReference type="InterPro" id="IPR041414">
    <property type="entry name" value="Raco-like_middle"/>
</dbReference>
<dbReference type="Pfam" id="PF00111">
    <property type="entry name" value="Fer2"/>
    <property type="match status" value="1"/>
</dbReference>
<dbReference type="SUPFAM" id="SSF54292">
    <property type="entry name" value="2Fe-2S ferredoxin-like"/>
    <property type="match status" value="1"/>
</dbReference>
<dbReference type="CDD" id="cd00207">
    <property type="entry name" value="fer2"/>
    <property type="match status" value="1"/>
</dbReference>
<evidence type="ECO:0000313" key="3">
    <source>
        <dbReference type="Proteomes" id="UP000440004"/>
    </source>
</evidence>
<dbReference type="InterPro" id="IPR001041">
    <property type="entry name" value="2Fe-2S_ferredoxin-type"/>
</dbReference>
<dbReference type="InterPro" id="IPR052911">
    <property type="entry name" value="Corrinoid_activation_enz"/>
</dbReference>
<accession>A0A6A7KBQ6</accession>
<dbReference type="PANTHER" id="PTHR42895:SF2">
    <property type="entry name" value="IRON-SULFUR CLUSTER PROTEIN"/>
    <property type="match status" value="1"/>
</dbReference>
<feature type="domain" description="2Fe-2S ferredoxin-type" evidence="1">
    <location>
        <begin position="1"/>
        <end position="93"/>
    </location>
</feature>
<comment type="caution">
    <text evidence="2">The sequence shown here is derived from an EMBL/GenBank/DDBJ whole genome shotgun (WGS) entry which is preliminary data.</text>
</comment>
<dbReference type="Pfam" id="PF14574">
    <property type="entry name" value="RACo_C_ter"/>
    <property type="match status" value="1"/>
</dbReference>